<proteinExistence type="inferred from homology"/>
<dbReference type="InterPro" id="IPR005119">
    <property type="entry name" value="LysR_subst-bd"/>
</dbReference>
<dbReference type="GO" id="GO:0003700">
    <property type="term" value="F:DNA-binding transcription factor activity"/>
    <property type="evidence" value="ECO:0007669"/>
    <property type="project" value="InterPro"/>
</dbReference>
<dbReference type="InterPro" id="IPR036390">
    <property type="entry name" value="WH_DNA-bd_sf"/>
</dbReference>
<evidence type="ECO:0000256" key="1">
    <source>
        <dbReference type="ARBA" id="ARBA00009437"/>
    </source>
</evidence>
<dbReference type="SUPFAM" id="SSF46785">
    <property type="entry name" value="Winged helix' DNA-binding domain"/>
    <property type="match status" value="1"/>
</dbReference>
<evidence type="ECO:0000256" key="3">
    <source>
        <dbReference type="ARBA" id="ARBA00023125"/>
    </source>
</evidence>
<evidence type="ECO:0000313" key="7">
    <source>
        <dbReference type="Proteomes" id="UP000002026"/>
    </source>
</evidence>
<dbReference type="InterPro" id="IPR000847">
    <property type="entry name" value="LysR_HTH_N"/>
</dbReference>
<keyword evidence="4" id="KW-0804">Transcription</keyword>
<dbReference type="EMBL" id="CP001684">
    <property type="protein sequence ID" value="ACV22827.1"/>
    <property type="molecule type" value="Genomic_DNA"/>
</dbReference>
<feature type="domain" description="HTH lysR-type" evidence="5">
    <location>
        <begin position="1"/>
        <end position="58"/>
    </location>
</feature>
<dbReference type="Pfam" id="PF03466">
    <property type="entry name" value="LysR_substrate"/>
    <property type="match status" value="1"/>
</dbReference>
<dbReference type="STRING" id="471855.Shel_18090"/>
<keyword evidence="2" id="KW-0805">Transcription regulation</keyword>
<accession>C7N7E2</accession>
<reference evidence="6 7" key="1">
    <citation type="journal article" date="2009" name="Stand. Genomic Sci.">
        <title>Complete genome sequence of Slackia heliotrinireducens type strain (RHS 1).</title>
        <authorList>
            <person name="Pukall R."/>
            <person name="Lapidus A."/>
            <person name="Nolan M."/>
            <person name="Copeland A."/>
            <person name="Glavina Del Rio T."/>
            <person name="Lucas S."/>
            <person name="Chen F."/>
            <person name="Tice H."/>
            <person name="Cheng J.F."/>
            <person name="Chertkov O."/>
            <person name="Bruce D."/>
            <person name="Goodwin L."/>
            <person name="Kuske C."/>
            <person name="Brettin T."/>
            <person name="Detter J.C."/>
            <person name="Han C."/>
            <person name="Pitluck S."/>
            <person name="Pati A."/>
            <person name="Mavrommatis K."/>
            <person name="Ivanova N."/>
            <person name="Ovchinnikova G."/>
            <person name="Chen A."/>
            <person name="Palaniappan K."/>
            <person name="Schneider S."/>
            <person name="Rohde M."/>
            <person name="Chain P."/>
            <person name="D'haeseleer P."/>
            <person name="Goker M."/>
            <person name="Bristow J."/>
            <person name="Eisen J.A."/>
            <person name="Markowitz V."/>
            <person name="Kyrpides N.C."/>
            <person name="Klenk H.P."/>
            <person name="Hugenholtz P."/>
        </authorList>
    </citation>
    <scope>NUCLEOTIDE SEQUENCE [LARGE SCALE GENOMIC DNA]</scope>
    <source>
        <strain evidence="7">ATCC 29202 / DSM 20476 / NCTC 11029 / RHS 1</strain>
    </source>
</reference>
<dbReference type="eggNOG" id="COG0583">
    <property type="taxonomic scope" value="Bacteria"/>
</dbReference>
<sequence>MDVEDLERYLAVVREGTISGAAAALHIAQPSLSRQMRDLEEGLGATLFERGNRRITLTEEGMILRRRAEEIVRLVRQAEREVAEAGSSVSGDVYIGAGESQAFHVISQVVARVQADHPDIRFHTVSGDTQDLMDQIANGLLDVALVFSDFDQALYQSVAVPDADAFGILMRKDDALAAKDSVTYDDLAGRPVLVSRAFMPAAEGSEALRSLRIAGTYNLIYNASLMVEDGIGIALAFGGLVNTGPESSLCFRPLEPAQQVTGRVIWKKYQVFAPAAQLFVDALKESLVR</sequence>
<dbReference type="SUPFAM" id="SSF53850">
    <property type="entry name" value="Periplasmic binding protein-like II"/>
    <property type="match status" value="1"/>
</dbReference>
<comment type="similarity">
    <text evidence="1">Belongs to the LysR transcriptional regulatory family.</text>
</comment>
<dbReference type="Gene3D" id="3.40.190.290">
    <property type="match status" value="1"/>
</dbReference>
<dbReference type="CDD" id="cd05466">
    <property type="entry name" value="PBP2_LTTR_substrate"/>
    <property type="match status" value="1"/>
</dbReference>
<dbReference type="FunFam" id="1.10.10.10:FF:000001">
    <property type="entry name" value="LysR family transcriptional regulator"/>
    <property type="match status" value="1"/>
</dbReference>
<evidence type="ECO:0000256" key="4">
    <source>
        <dbReference type="ARBA" id="ARBA00023163"/>
    </source>
</evidence>
<dbReference type="GO" id="GO:0003677">
    <property type="term" value="F:DNA binding"/>
    <property type="evidence" value="ECO:0007669"/>
    <property type="project" value="UniProtKB-KW"/>
</dbReference>
<dbReference type="HOGENOM" id="CLU_039613_6_2_11"/>
<dbReference type="Pfam" id="PF00126">
    <property type="entry name" value="HTH_1"/>
    <property type="match status" value="1"/>
</dbReference>
<evidence type="ECO:0000259" key="5">
    <source>
        <dbReference type="PROSITE" id="PS50931"/>
    </source>
</evidence>
<keyword evidence="3" id="KW-0238">DNA-binding</keyword>
<dbReference type="InterPro" id="IPR036388">
    <property type="entry name" value="WH-like_DNA-bd_sf"/>
</dbReference>
<protein>
    <submittedName>
        <fullName evidence="6">Transcriptional regulator</fullName>
    </submittedName>
</protein>
<dbReference type="InterPro" id="IPR050950">
    <property type="entry name" value="HTH-type_LysR_regulators"/>
</dbReference>
<evidence type="ECO:0000256" key="2">
    <source>
        <dbReference type="ARBA" id="ARBA00023015"/>
    </source>
</evidence>
<dbReference type="AlphaFoldDB" id="C7N7E2"/>
<dbReference type="KEGG" id="shi:Shel_18090"/>
<dbReference type="PANTHER" id="PTHR30419:SF8">
    <property type="entry name" value="NITROGEN ASSIMILATION TRANSCRIPTIONAL ACTIVATOR-RELATED"/>
    <property type="match status" value="1"/>
</dbReference>
<gene>
    <name evidence="6" type="ordered locus">Shel_18090</name>
</gene>
<organism evidence="6 7">
    <name type="scientific">Slackia heliotrinireducens (strain ATCC 29202 / DSM 20476 / NCTC 11029 / RHS 1)</name>
    <name type="common">Peptococcus heliotrinreducens</name>
    <dbReference type="NCBI Taxonomy" id="471855"/>
    <lineage>
        <taxon>Bacteria</taxon>
        <taxon>Bacillati</taxon>
        <taxon>Actinomycetota</taxon>
        <taxon>Coriobacteriia</taxon>
        <taxon>Eggerthellales</taxon>
        <taxon>Eggerthellaceae</taxon>
        <taxon>Slackia</taxon>
    </lineage>
</organism>
<dbReference type="Proteomes" id="UP000002026">
    <property type="component" value="Chromosome"/>
</dbReference>
<dbReference type="PRINTS" id="PR00039">
    <property type="entry name" value="HTHLYSR"/>
</dbReference>
<name>C7N7E2_SLAHD</name>
<dbReference type="GO" id="GO:0005829">
    <property type="term" value="C:cytosol"/>
    <property type="evidence" value="ECO:0007669"/>
    <property type="project" value="TreeGrafter"/>
</dbReference>
<dbReference type="Gene3D" id="1.10.10.10">
    <property type="entry name" value="Winged helix-like DNA-binding domain superfamily/Winged helix DNA-binding domain"/>
    <property type="match status" value="1"/>
</dbReference>
<dbReference type="PROSITE" id="PS50931">
    <property type="entry name" value="HTH_LYSR"/>
    <property type="match status" value="1"/>
</dbReference>
<keyword evidence="7" id="KW-1185">Reference proteome</keyword>
<evidence type="ECO:0000313" key="6">
    <source>
        <dbReference type="EMBL" id="ACV22827.1"/>
    </source>
</evidence>
<dbReference type="PANTHER" id="PTHR30419">
    <property type="entry name" value="HTH-TYPE TRANSCRIPTIONAL REGULATOR YBHD"/>
    <property type="match status" value="1"/>
</dbReference>
<dbReference type="RefSeq" id="WP_012798929.1">
    <property type="nucleotide sequence ID" value="NC_013165.1"/>
</dbReference>